<dbReference type="RefSeq" id="WP_379953798.1">
    <property type="nucleotide sequence ID" value="NZ_JAUYVI010000001.1"/>
</dbReference>
<proteinExistence type="inferred from homology"/>
<dbReference type="InterPro" id="IPR006059">
    <property type="entry name" value="SBP"/>
</dbReference>
<protein>
    <submittedName>
        <fullName evidence="3">Extracellular solute-binding protein</fullName>
    </submittedName>
</protein>
<evidence type="ECO:0000256" key="2">
    <source>
        <dbReference type="ARBA" id="ARBA00008520"/>
    </source>
</evidence>
<comment type="similarity">
    <text evidence="2">Belongs to the bacterial solute-binding protein 1 family.</text>
</comment>
<dbReference type="InterPro" id="IPR006311">
    <property type="entry name" value="TAT_signal"/>
</dbReference>
<evidence type="ECO:0000313" key="3">
    <source>
        <dbReference type="EMBL" id="MDQ7246413.1"/>
    </source>
</evidence>
<dbReference type="Gene3D" id="3.40.190.10">
    <property type="entry name" value="Periplasmic binding protein-like II"/>
    <property type="match status" value="2"/>
</dbReference>
<dbReference type="InterPro" id="IPR050490">
    <property type="entry name" value="Bact_solute-bd_prot1"/>
</dbReference>
<evidence type="ECO:0000256" key="1">
    <source>
        <dbReference type="ARBA" id="ARBA00004418"/>
    </source>
</evidence>
<gene>
    <name evidence="3" type="ORF">Q8A70_01985</name>
</gene>
<dbReference type="PANTHER" id="PTHR43649">
    <property type="entry name" value="ARABINOSE-BINDING PROTEIN-RELATED"/>
    <property type="match status" value="1"/>
</dbReference>
<sequence>MTATKKTRQGFSRRKVLKGGASLAIGSTLMTSLIRTTPARAAGGKVIIGAFADGGLAPFKNKIIPLAKAEGGFDVEFLEDEYGVTLEKWFADAQNSAGQYDIYLLDDPWVPQFGAAEVLEDLGAAGLDGSDKDWIAPMFDMGYWPPQSGPRVKGFESADPKLICVPFVGDLQTLTYRNDVYGNAPPATWDELIAKGKEGVAAGKIKYPVVFRGVSGGPIIASWSPILLSFGGDYFDDKWNPIFNNEAGKAAADFFVGTMKANSAAGVVEFDSDQEGAAILGGDAGAIIQYSGNAIKSDDPAASKIVGKLDFGVVPKQVKAISQMGIFIAGVPKAAPNKANAIEFLKWYTSGATQAKLAEAGSIPVKRSGFAVEKPGNRLIPVALQQLDAGCLPRPRTPDWSKVEELIGIQLNKALQAGSGGGAAMDVAAGQVKDYLTQAGYYK</sequence>
<dbReference type="Pfam" id="PF01547">
    <property type="entry name" value="SBP_bac_1"/>
    <property type="match status" value="1"/>
</dbReference>
<evidence type="ECO:0000313" key="4">
    <source>
        <dbReference type="Proteomes" id="UP001230156"/>
    </source>
</evidence>
<dbReference type="SUPFAM" id="SSF53850">
    <property type="entry name" value="Periplasmic binding protein-like II"/>
    <property type="match status" value="1"/>
</dbReference>
<dbReference type="EMBL" id="JAUYVI010000001">
    <property type="protein sequence ID" value="MDQ7246413.1"/>
    <property type="molecule type" value="Genomic_DNA"/>
</dbReference>
<dbReference type="Proteomes" id="UP001230156">
    <property type="component" value="Unassembled WGS sequence"/>
</dbReference>
<organism evidence="3 4">
    <name type="scientific">Dongia sedimenti</name>
    <dbReference type="NCBI Taxonomy" id="3064282"/>
    <lineage>
        <taxon>Bacteria</taxon>
        <taxon>Pseudomonadati</taxon>
        <taxon>Pseudomonadota</taxon>
        <taxon>Alphaproteobacteria</taxon>
        <taxon>Rhodospirillales</taxon>
        <taxon>Dongiaceae</taxon>
        <taxon>Dongia</taxon>
    </lineage>
</organism>
<comment type="subcellular location">
    <subcellularLocation>
        <location evidence="1">Periplasm</location>
    </subcellularLocation>
</comment>
<reference evidence="4" key="1">
    <citation type="submission" date="2023-08" db="EMBL/GenBank/DDBJ databases">
        <title>Rhodospirillaceae gen. nov., a novel taxon isolated from the Yangtze River Yuezi River estuary sludge.</title>
        <authorList>
            <person name="Ruan L."/>
        </authorList>
    </citation>
    <scope>NUCLEOTIDE SEQUENCE [LARGE SCALE GENOMIC DNA]</scope>
    <source>
        <strain evidence="4">R-7</strain>
    </source>
</reference>
<dbReference type="PANTHER" id="PTHR43649:SF12">
    <property type="entry name" value="DIACETYLCHITOBIOSE BINDING PROTEIN DASA"/>
    <property type="match status" value="1"/>
</dbReference>
<keyword evidence="4" id="KW-1185">Reference proteome</keyword>
<dbReference type="PROSITE" id="PS51318">
    <property type="entry name" value="TAT"/>
    <property type="match status" value="1"/>
</dbReference>
<name>A0ABU0YI85_9PROT</name>
<accession>A0ABU0YI85</accession>
<comment type="caution">
    <text evidence="3">The sequence shown here is derived from an EMBL/GenBank/DDBJ whole genome shotgun (WGS) entry which is preliminary data.</text>
</comment>